<dbReference type="AlphaFoldDB" id="A0AAD5TY51"/>
<sequence>MNQATLITKHMDDGLTEDQINERRNLIELNKILTPEERKFTIVLKQSDDYVQCPPSTSNYWVFFYRSKEQTTGSSRRYAGQCKFCLKSGINGRLESLRQHVLKCERLTDVVKRKYLDYAQGLYDDEFSKKNRRTISKKNTALNHAAQRQLTIDSIFEDSDDVISNKRKLIKSSDVLLSGSNSKKQKIKDIDVDMNNPLHIAINYLQNLDEFKDGKDDETLFSLSDYLELNPSALGLFFTFKEDKRLGWLKRKVGIS</sequence>
<protein>
    <submittedName>
        <fullName evidence="1">Uncharacterized protein</fullName>
    </submittedName>
</protein>
<keyword evidence="2" id="KW-1185">Reference proteome</keyword>
<proteinExistence type="predicted"/>
<dbReference type="Proteomes" id="UP001211065">
    <property type="component" value="Unassembled WGS sequence"/>
</dbReference>
<dbReference type="EMBL" id="JADGJW010000873">
    <property type="protein sequence ID" value="KAJ3210790.1"/>
    <property type="molecule type" value="Genomic_DNA"/>
</dbReference>
<comment type="caution">
    <text evidence="1">The sequence shown here is derived from an EMBL/GenBank/DDBJ whole genome shotgun (WGS) entry which is preliminary data.</text>
</comment>
<reference evidence="1" key="1">
    <citation type="submission" date="2020-05" db="EMBL/GenBank/DDBJ databases">
        <title>Phylogenomic resolution of chytrid fungi.</title>
        <authorList>
            <person name="Stajich J.E."/>
            <person name="Amses K."/>
            <person name="Simmons R."/>
            <person name="Seto K."/>
            <person name="Myers J."/>
            <person name="Bonds A."/>
            <person name="Quandt C.A."/>
            <person name="Barry K."/>
            <person name="Liu P."/>
            <person name="Grigoriev I."/>
            <person name="Longcore J.E."/>
            <person name="James T.Y."/>
        </authorList>
    </citation>
    <scope>NUCLEOTIDE SEQUENCE</scope>
    <source>
        <strain evidence="1">JEL0476</strain>
    </source>
</reference>
<organism evidence="1 2">
    <name type="scientific">Clydaea vesicula</name>
    <dbReference type="NCBI Taxonomy" id="447962"/>
    <lineage>
        <taxon>Eukaryota</taxon>
        <taxon>Fungi</taxon>
        <taxon>Fungi incertae sedis</taxon>
        <taxon>Chytridiomycota</taxon>
        <taxon>Chytridiomycota incertae sedis</taxon>
        <taxon>Chytridiomycetes</taxon>
        <taxon>Lobulomycetales</taxon>
        <taxon>Lobulomycetaceae</taxon>
        <taxon>Clydaea</taxon>
    </lineage>
</organism>
<name>A0AAD5TY51_9FUNG</name>
<accession>A0AAD5TY51</accession>
<evidence type="ECO:0000313" key="1">
    <source>
        <dbReference type="EMBL" id="KAJ3210790.1"/>
    </source>
</evidence>
<evidence type="ECO:0000313" key="2">
    <source>
        <dbReference type="Proteomes" id="UP001211065"/>
    </source>
</evidence>
<gene>
    <name evidence="1" type="ORF">HK099_008178</name>
</gene>